<evidence type="ECO:0000313" key="2">
    <source>
        <dbReference type="Proteomes" id="UP001453229"/>
    </source>
</evidence>
<organism evidence="1 2">
    <name type="scientific">Salinicola lusitanus</name>
    <dbReference type="NCBI Taxonomy" id="1949085"/>
    <lineage>
        <taxon>Bacteria</taxon>
        <taxon>Pseudomonadati</taxon>
        <taxon>Pseudomonadota</taxon>
        <taxon>Gammaproteobacteria</taxon>
        <taxon>Oceanospirillales</taxon>
        <taxon>Halomonadaceae</taxon>
        <taxon>Salinicola</taxon>
    </lineage>
</organism>
<dbReference type="RefSeq" id="WP_342594553.1">
    <property type="nucleotide sequence ID" value="NZ_CP151919.1"/>
</dbReference>
<protein>
    <submittedName>
        <fullName evidence="1">Uncharacterized protein</fullName>
    </submittedName>
</protein>
<sequence length="128" mass="14850">MRLIEIVYCHRLFDERLPREIFEPLGFKVYTECLDPPIHPEDIDEEFFECYLRNPQTYIDSLPFEVPAGFVEVDRYENEEAIVLLALKPTSAIAELLLAQIETGEALAALARERRRQVEAEGFEMGVM</sequence>
<reference evidence="1 2" key="1">
    <citation type="submission" date="2024-04" db="EMBL/GenBank/DDBJ databases">
        <title>Salinicola lusitanus LLJ914,a marine bacterium isolated from the Okinawa Trough.</title>
        <authorList>
            <person name="Li J."/>
        </authorList>
    </citation>
    <scope>NUCLEOTIDE SEQUENCE [LARGE SCALE GENOMIC DNA]</scope>
    <source>
        <strain evidence="1 2">LLJ914</strain>
    </source>
</reference>
<dbReference type="Proteomes" id="UP001453229">
    <property type="component" value="Chromosome"/>
</dbReference>
<keyword evidence="2" id="KW-1185">Reference proteome</keyword>
<name>A0ABZ3CQM6_9GAMM</name>
<dbReference type="EMBL" id="CP151919">
    <property type="protein sequence ID" value="XAD53493.1"/>
    <property type="molecule type" value="Genomic_DNA"/>
</dbReference>
<gene>
    <name evidence="1" type="ORF">AAGT95_16840</name>
</gene>
<evidence type="ECO:0000313" key="1">
    <source>
        <dbReference type="EMBL" id="XAD53493.1"/>
    </source>
</evidence>
<accession>A0ABZ3CQM6</accession>
<proteinExistence type="predicted"/>